<evidence type="ECO:0000313" key="2">
    <source>
        <dbReference type="EMBL" id="KAK2964751.1"/>
    </source>
</evidence>
<dbReference type="InterPro" id="IPR008136">
    <property type="entry name" value="CinA_C"/>
</dbReference>
<name>A0ABQ9YLY0_9EUKA</name>
<sequence>MESPTHPAEQSHIIWIKKNTTNRTLAPQIEQLIRTHVDTAKKMSGQELVNASKTAMLSVSQPLLQKSIKLSVSESCTGGMLSAHIVSISGISEIYEGGVVSYSNHVKEKVLGVSSESIDGPGAVSHETAVEMATGVSTLMETHCGLSTTGVAGPLGGTPTKPVGLVYAGFSFPQLSFSARYELWPDDGAYERQDIREMTCFVSLSLLRSLIEEVHVI</sequence>
<dbReference type="Pfam" id="PF02464">
    <property type="entry name" value="CinA"/>
    <property type="match status" value="1"/>
</dbReference>
<dbReference type="InterPro" id="IPR036653">
    <property type="entry name" value="CinA-like_C"/>
</dbReference>
<accession>A0ABQ9YLY0</accession>
<dbReference type="EC" id="3.5.1.42" evidence="2"/>
<dbReference type="Proteomes" id="UP001281761">
    <property type="component" value="Unassembled WGS sequence"/>
</dbReference>
<evidence type="ECO:0000313" key="3">
    <source>
        <dbReference type="Proteomes" id="UP001281761"/>
    </source>
</evidence>
<comment type="caution">
    <text evidence="2">The sequence shown here is derived from an EMBL/GenBank/DDBJ whole genome shotgun (WGS) entry which is preliminary data.</text>
</comment>
<dbReference type="EMBL" id="JARBJD010000001">
    <property type="protein sequence ID" value="KAK2964751.1"/>
    <property type="molecule type" value="Genomic_DNA"/>
</dbReference>
<keyword evidence="2" id="KW-0378">Hydrolase</keyword>
<keyword evidence="3" id="KW-1185">Reference proteome</keyword>
<gene>
    <name evidence="2" type="ORF">BLNAU_51</name>
</gene>
<protein>
    <submittedName>
        <fullName evidence="2">Nicotinamide-nucleotide amidohydrolase PncC</fullName>
        <ecNumber evidence="2">3.5.1.42</ecNumber>
    </submittedName>
</protein>
<dbReference type="SUPFAM" id="SSF142433">
    <property type="entry name" value="CinA-like"/>
    <property type="match status" value="1"/>
</dbReference>
<organism evidence="2 3">
    <name type="scientific">Blattamonas nauphoetae</name>
    <dbReference type="NCBI Taxonomy" id="2049346"/>
    <lineage>
        <taxon>Eukaryota</taxon>
        <taxon>Metamonada</taxon>
        <taxon>Preaxostyla</taxon>
        <taxon>Oxymonadida</taxon>
        <taxon>Blattamonas</taxon>
    </lineage>
</organism>
<feature type="domain" description="CinA C-terminal" evidence="1">
    <location>
        <begin position="58"/>
        <end position="210"/>
    </location>
</feature>
<dbReference type="Gene3D" id="3.90.950.20">
    <property type="entry name" value="CinA-like"/>
    <property type="match status" value="1"/>
</dbReference>
<evidence type="ECO:0000259" key="1">
    <source>
        <dbReference type="Pfam" id="PF02464"/>
    </source>
</evidence>
<dbReference type="NCBIfam" id="TIGR00199">
    <property type="entry name" value="PncC_domain"/>
    <property type="match status" value="1"/>
</dbReference>
<reference evidence="2 3" key="1">
    <citation type="journal article" date="2022" name="bioRxiv">
        <title>Genomics of Preaxostyla Flagellates Illuminates Evolutionary Transitions and the Path Towards Mitochondrial Loss.</title>
        <authorList>
            <person name="Novak L.V.F."/>
            <person name="Treitli S.C."/>
            <person name="Pyrih J."/>
            <person name="Halakuc P."/>
            <person name="Pipaliya S.V."/>
            <person name="Vacek V."/>
            <person name="Brzon O."/>
            <person name="Soukal P."/>
            <person name="Eme L."/>
            <person name="Dacks J.B."/>
            <person name="Karnkowska A."/>
            <person name="Elias M."/>
            <person name="Hampl V."/>
        </authorList>
    </citation>
    <scope>NUCLEOTIDE SEQUENCE [LARGE SCALE GENOMIC DNA]</scope>
    <source>
        <strain evidence="2">NAU3</strain>
        <tissue evidence="2">Gut</tissue>
    </source>
</reference>
<dbReference type="GO" id="GO:0019159">
    <property type="term" value="F:nicotinamide-nucleotide amidase activity"/>
    <property type="evidence" value="ECO:0007669"/>
    <property type="project" value="UniProtKB-EC"/>
</dbReference>
<proteinExistence type="predicted"/>